<dbReference type="PANTHER" id="PTHR31325">
    <property type="entry name" value="OS01G0798800 PROTEIN-RELATED"/>
    <property type="match status" value="1"/>
</dbReference>
<dbReference type="InterPro" id="IPR025315">
    <property type="entry name" value="DUF4220"/>
</dbReference>
<evidence type="ECO:0000313" key="2">
    <source>
        <dbReference type="EMBL" id="KAK9193909.1"/>
    </source>
</evidence>
<proteinExistence type="predicted"/>
<dbReference type="AlphaFoldDB" id="A0AAP0M5C0"/>
<evidence type="ECO:0000313" key="3">
    <source>
        <dbReference type="Proteomes" id="UP001428341"/>
    </source>
</evidence>
<protein>
    <recommendedName>
        <fullName evidence="1">DUF4220 domain-containing protein</fullName>
    </recommendedName>
</protein>
<feature type="domain" description="DUF4220" evidence="1">
    <location>
        <begin position="18"/>
        <end position="89"/>
    </location>
</feature>
<evidence type="ECO:0000259" key="1">
    <source>
        <dbReference type="Pfam" id="PF13968"/>
    </source>
</evidence>
<reference evidence="2 3" key="1">
    <citation type="submission" date="2024-05" db="EMBL/GenBank/DDBJ databases">
        <title>Haplotype-resolved chromosome-level genome assembly of Huyou (Citrus changshanensis).</title>
        <authorList>
            <person name="Miao C."/>
            <person name="Chen W."/>
            <person name="Wu Y."/>
            <person name="Wang L."/>
            <person name="Zhao S."/>
            <person name="Grierson D."/>
            <person name="Xu C."/>
            <person name="Chen K."/>
        </authorList>
    </citation>
    <scope>NUCLEOTIDE SEQUENCE [LARGE SCALE GENOMIC DNA]</scope>
    <source>
        <strain evidence="2">01-14</strain>
        <tissue evidence="2">Leaf</tissue>
    </source>
</reference>
<dbReference type="EMBL" id="JBCGBO010000006">
    <property type="protein sequence ID" value="KAK9193909.1"/>
    <property type="molecule type" value="Genomic_DNA"/>
</dbReference>
<name>A0AAP0M5C0_9ROSI</name>
<organism evidence="2 3">
    <name type="scientific">Citrus x changshan-huyou</name>
    <dbReference type="NCBI Taxonomy" id="2935761"/>
    <lineage>
        <taxon>Eukaryota</taxon>
        <taxon>Viridiplantae</taxon>
        <taxon>Streptophyta</taxon>
        <taxon>Embryophyta</taxon>
        <taxon>Tracheophyta</taxon>
        <taxon>Spermatophyta</taxon>
        <taxon>Magnoliopsida</taxon>
        <taxon>eudicotyledons</taxon>
        <taxon>Gunneridae</taxon>
        <taxon>Pentapetalae</taxon>
        <taxon>rosids</taxon>
        <taxon>malvids</taxon>
        <taxon>Sapindales</taxon>
        <taxon>Rutaceae</taxon>
        <taxon>Aurantioideae</taxon>
        <taxon>Citrus</taxon>
    </lineage>
</organism>
<dbReference type="Pfam" id="PF13968">
    <property type="entry name" value="DUF4220"/>
    <property type="match status" value="1"/>
</dbReference>
<accession>A0AAP0M5C0</accession>
<comment type="caution">
    <text evidence="2">The sequence shown here is derived from an EMBL/GenBank/DDBJ whole genome shotgun (WGS) entry which is preliminary data.</text>
</comment>
<keyword evidence="3" id="KW-1185">Reference proteome</keyword>
<sequence>MQNGGFDIDWVKSASKLQTITADSLEDNQLCLRQLFGVTAQAVAAGYIFFQTHPRGKSQLLMPSIFVFIAGTIKCFERIRAMHLASEKNVLVLHIFPFSFFDEKWSFVNKDQIG</sequence>
<gene>
    <name evidence="2" type="ORF">WN944_004610</name>
</gene>
<dbReference type="Proteomes" id="UP001428341">
    <property type="component" value="Unassembled WGS sequence"/>
</dbReference>